<proteinExistence type="inferred from homology"/>
<dbReference type="InterPro" id="IPR002908">
    <property type="entry name" value="Frataxin/CyaY"/>
</dbReference>
<evidence type="ECO:0000256" key="3">
    <source>
        <dbReference type="ARBA" id="ARBA00013107"/>
    </source>
</evidence>
<evidence type="ECO:0000256" key="2">
    <source>
        <dbReference type="ARBA" id="ARBA00008183"/>
    </source>
</evidence>
<keyword evidence="11" id="KW-0496">Mitochondrion</keyword>
<dbReference type="GO" id="GO:0051537">
    <property type="term" value="F:2 iron, 2 sulfur cluster binding"/>
    <property type="evidence" value="ECO:0007669"/>
    <property type="project" value="TreeGrafter"/>
</dbReference>
<evidence type="ECO:0000313" key="14">
    <source>
        <dbReference type="WBParaSite" id="SPAL_0001371400.1"/>
    </source>
</evidence>
<name>A0A0N5C6Z9_STREA</name>
<keyword evidence="9" id="KW-0408">Iron</keyword>
<dbReference type="GO" id="GO:0006826">
    <property type="term" value="P:iron ion transport"/>
    <property type="evidence" value="ECO:0007669"/>
    <property type="project" value="UniProtKB-KW"/>
</dbReference>
<dbReference type="STRING" id="174720.A0A0N5C6Z9"/>
<evidence type="ECO:0000256" key="7">
    <source>
        <dbReference type="ARBA" id="ARBA00022946"/>
    </source>
</evidence>
<sequence length="136" mass="15984">MLKILPRISRVVISRQLCQAPITELEFDRKSDEYLHKTCEYLDTLPDIVPCDNEYDVSYSMGVLNIKISDQVGTYVLNKQTPNRQIWLSSPLSGPKRYDYMKGDWVYKHDNVSLDQLLTIEFRDIFKTDKIKFDSK</sequence>
<protein>
    <recommendedName>
        <fullName evidence="3">ferroxidase</fullName>
        <ecNumber evidence="3">1.16.3.1</ecNumber>
    </recommendedName>
</protein>
<reference evidence="14" key="1">
    <citation type="submission" date="2017-02" db="UniProtKB">
        <authorList>
            <consortium name="WormBaseParasite"/>
        </authorList>
    </citation>
    <scope>IDENTIFICATION</scope>
</reference>
<dbReference type="GO" id="GO:0005739">
    <property type="term" value="C:mitochondrion"/>
    <property type="evidence" value="ECO:0007669"/>
    <property type="project" value="UniProtKB-SubCell"/>
</dbReference>
<organism evidence="13 14">
    <name type="scientific">Strongyloides papillosus</name>
    <name type="common">Intestinal threadworm</name>
    <dbReference type="NCBI Taxonomy" id="174720"/>
    <lineage>
        <taxon>Eukaryota</taxon>
        <taxon>Metazoa</taxon>
        <taxon>Ecdysozoa</taxon>
        <taxon>Nematoda</taxon>
        <taxon>Chromadorea</taxon>
        <taxon>Rhabditida</taxon>
        <taxon>Tylenchina</taxon>
        <taxon>Panagrolaimomorpha</taxon>
        <taxon>Strongyloidoidea</taxon>
        <taxon>Strongyloididae</taxon>
        <taxon>Strongyloides</taxon>
    </lineage>
</organism>
<dbReference type="PROSITE" id="PS01344">
    <property type="entry name" value="FRATAXIN_1"/>
    <property type="match status" value="1"/>
</dbReference>
<keyword evidence="10" id="KW-0406">Ion transport</keyword>
<dbReference type="EC" id="1.16.3.1" evidence="3"/>
<evidence type="ECO:0000256" key="8">
    <source>
        <dbReference type="ARBA" id="ARBA00023002"/>
    </source>
</evidence>
<dbReference type="Pfam" id="PF01491">
    <property type="entry name" value="Frataxin_Cyay"/>
    <property type="match status" value="1"/>
</dbReference>
<keyword evidence="13" id="KW-1185">Reference proteome</keyword>
<evidence type="ECO:0000256" key="4">
    <source>
        <dbReference type="ARBA" id="ARBA00022434"/>
    </source>
</evidence>
<dbReference type="InterPro" id="IPR020895">
    <property type="entry name" value="Frataxin_CS"/>
</dbReference>
<dbReference type="GO" id="GO:0016226">
    <property type="term" value="P:iron-sulfur cluster assembly"/>
    <property type="evidence" value="ECO:0007669"/>
    <property type="project" value="InterPro"/>
</dbReference>
<dbReference type="GO" id="GO:0008198">
    <property type="term" value="F:ferrous iron binding"/>
    <property type="evidence" value="ECO:0007669"/>
    <property type="project" value="TreeGrafter"/>
</dbReference>
<dbReference type="GO" id="GO:0004322">
    <property type="term" value="F:ferroxidase activity"/>
    <property type="evidence" value="ECO:0007669"/>
    <property type="project" value="UniProtKB-EC"/>
</dbReference>
<dbReference type="InterPro" id="IPR017789">
    <property type="entry name" value="Frataxin"/>
</dbReference>
<evidence type="ECO:0000256" key="6">
    <source>
        <dbReference type="ARBA" id="ARBA00022496"/>
    </source>
</evidence>
<dbReference type="PANTHER" id="PTHR16821:SF2">
    <property type="entry name" value="FRATAXIN, MITOCHONDRIAL"/>
    <property type="match status" value="1"/>
</dbReference>
<evidence type="ECO:0000256" key="11">
    <source>
        <dbReference type="ARBA" id="ARBA00023128"/>
    </source>
</evidence>
<keyword evidence="5" id="KW-0813">Transport</keyword>
<evidence type="ECO:0000256" key="9">
    <source>
        <dbReference type="ARBA" id="ARBA00023004"/>
    </source>
</evidence>
<dbReference type="SMART" id="SM01219">
    <property type="entry name" value="Frataxin_Cyay"/>
    <property type="match status" value="1"/>
</dbReference>
<comment type="similarity">
    <text evidence="2">Belongs to the frataxin family.</text>
</comment>
<dbReference type="GO" id="GO:0008199">
    <property type="term" value="F:ferric iron binding"/>
    <property type="evidence" value="ECO:0007669"/>
    <property type="project" value="InterPro"/>
</dbReference>
<evidence type="ECO:0000256" key="5">
    <source>
        <dbReference type="ARBA" id="ARBA00022448"/>
    </source>
</evidence>
<dbReference type="NCBIfam" id="TIGR03422">
    <property type="entry name" value="mito_frataxin"/>
    <property type="match status" value="1"/>
</dbReference>
<dbReference type="Proteomes" id="UP000046392">
    <property type="component" value="Unplaced"/>
</dbReference>
<keyword evidence="7" id="KW-0809">Transit peptide</keyword>
<dbReference type="GO" id="GO:0006879">
    <property type="term" value="P:intracellular iron ion homeostasis"/>
    <property type="evidence" value="ECO:0007669"/>
    <property type="project" value="UniProtKB-KW"/>
</dbReference>
<evidence type="ECO:0000256" key="1">
    <source>
        <dbReference type="ARBA" id="ARBA00004173"/>
    </source>
</evidence>
<comment type="catalytic activity">
    <reaction evidence="12">
        <text>4 Fe(2+) + O2 + 4 H(+) = 4 Fe(3+) + 2 H2O</text>
        <dbReference type="Rhea" id="RHEA:11148"/>
        <dbReference type="ChEBI" id="CHEBI:15377"/>
        <dbReference type="ChEBI" id="CHEBI:15378"/>
        <dbReference type="ChEBI" id="CHEBI:15379"/>
        <dbReference type="ChEBI" id="CHEBI:29033"/>
        <dbReference type="ChEBI" id="CHEBI:29034"/>
        <dbReference type="EC" id="1.16.3.1"/>
    </reaction>
</comment>
<dbReference type="WBParaSite" id="SPAL_0001371400.1">
    <property type="protein sequence ID" value="SPAL_0001371400.1"/>
    <property type="gene ID" value="SPAL_0001371400"/>
</dbReference>
<evidence type="ECO:0000256" key="10">
    <source>
        <dbReference type="ARBA" id="ARBA00023065"/>
    </source>
</evidence>
<evidence type="ECO:0000256" key="12">
    <source>
        <dbReference type="ARBA" id="ARBA00047990"/>
    </source>
</evidence>
<keyword evidence="4" id="KW-0409">Iron storage</keyword>
<dbReference type="AlphaFoldDB" id="A0A0N5C6Z9"/>
<dbReference type="PROSITE" id="PS50810">
    <property type="entry name" value="FRATAXIN_2"/>
    <property type="match status" value="1"/>
</dbReference>
<evidence type="ECO:0000313" key="13">
    <source>
        <dbReference type="Proteomes" id="UP000046392"/>
    </source>
</evidence>
<dbReference type="Gene3D" id="3.30.920.10">
    <property type="entry name" value="Frataxin/CyaY"/>
    <property type="match status" value="1"/>
</dbReference>
<dbReference type="InterPro" id="IPR036524">
    <property type="entry name" value="Frataxin/CyaY_sf"/>
</dbReference>
<dbReference type="PRINTS" id="PR00904">
    <property type="entry name" value="FRATAXIN"/>
</dbReference>
<dbReference type="PANTHER" id="PTHR16821">
    <property type="entry name" value="FRATAXIN"/>
    <property type="match status" value="1"/>
</dbReference>
<accession>A0A0N5C6Z9</accession>
<dbReference type="SUPFAM" id="SSF55387">
    <property type="entry name" value="Frataxin/Nqo15-like"/>
    <property type="match status" value="1"/>
</dbReference>
<keyword evidence="6" id="KW-0410">Iron transport</keyword>
<comment type="subcellular location">
    <subcellularLocation>
        <location evidence="1">Mitochondrion</location>
    </subcellularLocation>
</comment>
<dbReference type="GO" id="GO:0034986">
    <property type="term" value="F:iron chaperone activity"/>
    <property type="evidence" value="ECO:0007669"/>
    <property type="project" value="TreeGrafter"/>
</dbReference>
<keyword evidence="8" id="KW-0560">Oxidoreductase</keyword>
<dbReference type="NCBIfam" id="TIGR03421">
    <property type="entry name" value="FeS_CyaY"/>
    <property type="match status" value="1"/>
</dbReference>